<sequence length="174" mass="20072">MTEYNNLELKTNVGSIVEFEYDNHKEGKYSDPKEGQHDTWYRYAFLFGVEKAKVGYFASLTLHNILKNYKKGDVVEILKDEYEKDKIRWIVTPQGETPKRHEDSPVQKTPLVIENGEIVTNTSRETAFREACRMHGLTDEFLKGGALDIIAYNTDALQTVLEGTYKINDKDLPF</sequence>
<protein>
    <submittedName>
        <fullName evidence="1">Uncharacterized protein</fullName>
    </submittedName>
</protein>
<comment type="caution">
    <text evidence="1">The sequence shown here is derived from an EMBL/GenBank/DDBJ whole genome shotgun (WGS) entry which is preliminary data.</text>
</comment>
<name>A0A0F9LYV3_9ZZZZ</name>
<proteinExistence type="predicted"/>
<organism evidence="1">
    <name type="scientific">marine sediment metagenome</name>
    <dbReference type="NCBI Taxonomy" id="412755"/>
    <lineage>
        <taxon>unclassified sequences</taxon>
        <taxon>metagenomes</taxon>
        <taxon>ecological metagenomes</taxon>
    </lineage>
</organism>
<dbReference type="AlphaFoldDB" id="A0A0F9LYV3"/>
<reference evidence="1" key="1">
    <citation type="journal article" date="2015" name="Nature">
        <title>Complex archaea that bridge the gap between prokaryotes and eukaryotes.</title>
        <authorList>
            <person name="Spang A."/>
            <person name="Saw J.H."/>
            <person name="Jorgensen S.L."/>
            <person name="Zaremba-Niedzwiedzka K."/>
            <person name="Martijn J."/>
            <person name="Lind A.E."/>
            <person name="van Eijk R."/>
            <person name="Schleper C."/>
            <person name="Guy L."/>
            <person name="Ettema T.J."/>
        </authorList>
    </citation>
    <scope>NUCLEOTIDE SEQUENCE</scope>
</reference>
<evidence type="ECO:0000313" key="1">
    <source>
        <dbReference type="EMBL" id="KKM62227.1"/>
    </source>
</evidence>
<gene>
    <name evidence="1" type="ORF">LCGC14_1523780</name>
</gene>
<dbReference type="EMBL" id="LAZR01011341">
    <property type="protein sequence ID" value="KKM62227.1"/>
    <property type="molecule type" value="Genomic_DNA"/>
</dbReference>
<accession>A0A0F9LYV3</accession>